<keyword evidence="4 5" id="KW-0804">Transcription</keyword>
<dbReference type="GO" id="GO:0006950">
    <property type="term" value="P:response to stress"/>
    <property type="evidence" value="ECO:0007669"/>
    <property type="project" value="UniProtKB-ARBA"/>
</dbReference>
<keyword evidence="3 5" id="KW-0731">Sigma factor</keyword>
<dbReference type="AlphaFoldDB" id="A0A5B8M0X3"/>
<evidence type="ECO:0000259" key="7">
    <source>
        <dbReference type="Pfam" id="PF08281"/>
    </source>
</evidence>
<proteinExistence type="inferred from homology"/>
<keyword evidence="5" id="KW-0238">DNA-binding</keyword>
<dbReference type="InterPro" id="IPR046531">
    <property type="entry name" value="DUF6596"/>
</dbReference>
<keyword evidence="10" id="KW-1185">Reference proteome</keyword>
<sequence>MTDEVQRPGTGTQAVVSEDVARSIETVWRLEAAKVVATLTRMVGDLGRAEDLAQDALVEAMQSWPRTGIPRNPAAWLTSVGKRRAIDAWRRDERAAEKYALIAAADTGTEDRPEPDEERIDDDLLRLVFICCHPVLPQPSRVALALRVLCGLSTEEIARAYLVPPATIGQRITRAKRSLAAAGVPFEVPERAEFDERLASVLEVVYLVFNEGYAATAGDEWMRPVLAEDAMRLGRVLAELVPDRAEAHALVALMELHASRFAARRGPDGAAVPLAAQDRSRWDRLLIAHGLEALRRADALGGERGPYALQAAIAACHVRALTVEDTDWEQIAALYDALSERMPSPVVELNRAVAVGMAYGPEAGLEALEPLRSVKEMKGYALLPAVRGDLLERMGLLAEAREQFLAAASLTANERERDELVRRAAGADPLGGGRAS</sequence>
<dbReference type="OrthoDB" id="9780299at2"/>
<feature type="domain" description="DUF6596" evidence="8">
    <location>
        <begin position="197"/>
        <end position="297"/>
    </location>
</feature>
<keyword evidence="2 5" id="KW-0805">Transcription regulation</keyword>
<dbReference type="InterPro" id="IPR007627">
    <property type="entry name" value="RNA_pol_sigma70_r2"/>
</dbReference>
<dbReference type="GO" id="GO:0006352">
    <property type="term" value="P:DNA-templated transcription initiation"/>
    <property type="evidence" value="ECO:0007669"/>
    <property type="project" value="InterPro"/>
</dbReference>
<evidence type="ECO:0000313" key="10">
    <source>
        <dbReference type="Proteomes" id="UP000320216"/>
    </source>
</evidence>
<dbReference type="GO" id="GO:0016987">
    <property type="term" value="F:sigma factor activity"/>
    <property type="evidence" value="ECO:0007669"/>
    <property type="project" value="UniProtKB-KW"/>
</dbReference>
<dbReference type="Proteomes" id="UP000320216">
    <property type="component" value="Chromosome"/>
</dbReference>
<dbReference type="RefSeq" id="WP_146318303.1">
    <property type="nucleotide sequence ID" value="NZ_CP042305.1"/>
</dbReference>
<evidence type="ECO:0000256" key="4">
    <source>
        <dbReference type="ARBA" id="ARBA00023163"/>
    </source>
</evidence>
<dbReference type="EMBL" id="CP042305">
    <property type="protein sequence ID" value="QDZ13916.1"/>
    <property type="molecule type" value="Genomic_DNA"/>
</dbReference>
<dbReference type="InterPro" id="IPR036388">
    <property type="entry name" value="WH-like_DNA-bd_sf"/>
</dbReference>
<dbReference type="Pfam" id="PF20239">
    <property type="entry name" value="DUF6596"/>
    <property type="match status" value="1"/>
</dbReference>
<evidence type="ECO:0000256" key="5">
    <source>
        <dbReference type="RuleBase" id="RU000716"/>
    </source>
</evidence>
<accession>A0A5B8M0X3</accession>
<dbReference type="Pfam" id="PF04542">
    <property type="entry name" value="Sigma70_r2"/>
    <property type="match status" value="1"/>
</dbReference>
<feature type="domain" description="RNA polymerase sigma factor 70 region 4 type 2" evidence="7">
    <location>
        <begin position="129"/>
        <end position="179"/>
    </location>
</feature>
<dbReference type="PANTHER" id="PTHR47756">
    <property type="entry name" value="BLL6612 PROTEIN-RELATED"/>
    <property type="match status" value="1"/>
</dbReference>
<evidence type="ECO:0000259" key="6">
    <source>
        <dbReference type="Pfam" id="PF04542"/>
    </source>
</evidence>
<dbReference type="NCBIfam" id="TIGR02937">
    <property type="entry name" value="sigma70-ECF"/>
    <property type="match status" value="1"/>
</dbReference>
<dbReference type="PROSITE" id="PS01063">
    <property type="entry name" value="SIGMA70_ECF"/>
    <property type="match status" value="1"/>
</dbReference>
<dbReference type="GO" id="GO:0003677">
    <property type="term" value="F:DNA binding"/>
    <property type="evidence" value="ECO:0007669"/>
    <property type="project" value="UniProtKB-KW"/>
</dbReference>
<dbReference type="InterPro" id="IPR013249">
    <property type="entry name" value="RNA_pol_sigma70_r4_t2"/>
</dbReference>
<dbReference type="InterPro" id="IPR013324">
    <property type="entry name" value="RNA_pol_sigma_r3/r4-like"/>
</dbReference>
<dbReference type="Gene3D" id="1.10.1740.10">
    <property type="match status" value="1"/>
</dbReference>
<reference evidence="9 10" key="1">
    <citation type="submission" date="2019-07" db="EMBL/GenBank/DDBJ databases">
        <title>Full genome sequence of Humibacter sp. WJ7-1.</title>
        <authorList>
            <person name="Im W.-T."/>
        </authorList>
    </citation>
    <scope>NUCLEOTIDE SEQUENCE [LARGE SCALE GENOMIC DNA]</scope>
    <source>
        <strain evidence="9 10">WJ7-1</strain>
    </source>
</reference>
<dbReference type="SUPFAM" id="SSF88946">
    <property type="entry name" value="Sigma2 domain of RNA polymerase sigma factors"/>
    <property type="match status" value="1"/>
</dbReference>
<comment type="similarity">
    <text evidence="1 5">Belongs to the sigma-70 factor family. ECF subfamily.</text>
</comment>
<evidence type="ECO:0000256" key="3">
    <source>
        <dbReference type="ARBA" id="ARBA00023082"/>
    </source>
</evidence>
<dbReference type="InterPro" id="IPR014284">
    <property type="entry name" value="RNA_pol_sigma-70_dom"/>
</dbReference>
<dbReference type="InterPro" id="IPR000838">
    <property type="entry name" value="RNA_pol_sigma70_ECF_CS"/>
</dbReference>
<gene>
    <name evidence="9" type="ORF">FPZ11_03175</name>
</gene>
<dbReference type="SUPFAM" id="SSF88659">
    <property type="entry name" value="Sigma3 and sigma4 domains of RNA polymerase sigma factors"/>
    <property type="match status" value="1"/>
</dbReference>
<evidence type="ECO:0000259" key="8">
    <source>
        <dbReference type="Pfam" id="PF20239"/>
    </source>
</evidence>
<protein>
    <recommendedName>
        <fullName evidence="5">RNA polymerase sigma factor</fullName>
    </recommendedName>
</protein>
<dbReference type="InterPro" id="IPR013325">
    <property type="entry name" value="RNA_pol_sigma_r2"/>
</dbReference>
<name>A0A5B8M0X3_9MICO</name>
<evidence type="ECO:0000256" key="2">
    <source>
        <dbReference type="ARBA" id="ARBA00023015"/>
    </source>
</evidence>
<organism evidence="9 10">
    <name type="scientific">Humibacter ginsenosidimutans</name>
    <dbReference type="NCBI Taxonomy" id="2599293"/>
    <lineage>
        <taxon>Bacteria</taxon>
        <taxon>Bacillati</taxon>
        <taxon>Actinomycetota</taxon>
        <taxon>Actinomycetes</taxon>
        <taxon>Micrococcales</taxon>
        <taxon>Microbacteriaceae</taxon>
        <taxon>Humibacter</taxon>
    </lineage>
</organism>
<dbReference type="PANTHER" id="PTHR47756:SF2">
    <property type="entry name" value="BLL6612 PROTEIN"/>
    <property type="match status" value="1"/>
</dbReference>
<evidence type="ECO:0000256" key="1">
    <source>
        <dbReference type="ARBA" id="ARBA00010641"/>
    </source>
</evidence>
<evidence type="ECO:0000313" key="9">
    <source>
        <dbReference type="EMBL" id="QDZ13916.1"/>
    </source>
</evidence>
<dbReference type="KEGG" id="huw:FPZ11_03175"/>
<dbReference type="Pfam" id="PF08281">
    <property type="entry name" value="Sigma70_r4_2"/>
    <property type="match status" value="1"/>
</dbReference>
<dbReference type="Gene3D" id="1.10.10.10">
    <property type="entry name" value="Winged helix-like DNA-binding domain superfamily/Winged helix DNA-binding domain"/>
    <property type="match status" value="1"/>
</dbReference>
<feature type="domain" description="RNA polymerase sigma-70 region 2" evidence="6">
    <location>
        <begin position="34"/>
        <end position="94"/>
    </location>
</feature>